<dbReference type="GO" id="GO:0046872">
    <property type="term" value="F:metal ion binding"/>
    <property type="evidence" value="ECO:0007669"/>
    <property type="project" value="UniProtKB-KW"/>
</dbReference>
<evidence type="ECO:0000256" key="3">
    <source>
        <dbReference type="ARBA" id="ARBA00006958"/>
    </source>
</evidence>
<evidence type="ECO:0000256" key="7">
    <source>
        <dbReference type="ARBA" id="ARBA00023242"/>
    </source>
</evidence>
<protein>
    <recommendedName>
        <fullName evidence="12">DDE Tnp4 domain-containing protein</fullName>
    </recommendedName>
</protein>
<dbReference type="AlphaFoldDB" id="A0ABD3JAJ6"/>
<dbReference type="Proteomes" id="UP001634007">
    <property type="component" value="Unassembled WGS sequence"/>
</dbReference>
<keyword evidence="4" id="KW-0540">Nuclease</keyword>
<evidence type="ECO:0000313" key="10">
    <source>
        <dbReference type="EMBL" id="KAL3725011.1"/>
    </source>
</evidence>
<dbReference type="EMBL" id="JBJKBG010000008">
    <property type="protein sequence ID" value="KAL3725011.1"/>
    <property type="molecule type" value="Genomic_DNA"/>
</dbReference>
<organism evidence="10 11">
    <name type="scientific">Eucalyptus globulus</name>
    <name type="common">Tasmanian blue gum</name>
    <dbReference type="NCBI Taxonomy" id="34317"/>
    <lineage>
        <taxon>Eukaryota</taxon>
        <taxon>Viridiplantae</taxon>
        <taxon>Streptophyta</taxon>
        <taxon>Embryophyta</taxon>
        <taxon>Tracheophyta</taxon>
        <taxon>Spermatophyta</taxon>
        <taxon>Magnoliopsida</taxon>
        <taxon>eudicotyledons</taxon>
        <taxon>Gunneridae</taxon>
        <taxon>Pentapetalae</taxon>
        <taxon>rosids</taxon>
        <taxon>malvids</taxon>
        <taxon>Myrtales</taxon>
        <taxon>Myrtaceae</taxon>
        <taxon>Myrtoideae</taxon>
        <taxon>Eucalypteae</taxon>
        <taxon>Eucalyptus</taxon>
    </lineage>
</organism>
<evidence type="ECO:0000256" key="5">
    <source>
        <dbReference type="ARBA" id="ARBA00022723"/>
    </source>
</evidence>
<gene>
    <name evidence="10" type="ORF">ACJRO7_030080</name>
</gene>
<dbReference type="Pfam" id="PF13359">
    <property type="entry name" value="DDE_Tnp_4"/>
    <property type="match status" value="1"/>
</dbReference>
<evidence type="ECO:0008006" key="12">
    <source>
        <dbReference type="Google" id="ProtNLM"/>
    </source>
</evidence>
<name>A0ABD3JAJ6_EUCGL</name>
<accession>A0ABD3JAJ6</accession>
<dbReference type="InterPro" id="IPR027806">
    <property type="entry name" value="HARBI1_dom"/>
</dbReference>
<comment type="subcellular location">
    <subcellularLocation>
        <location evidence="2">Nucleus</location>
    </subcellularLocation>
</comment>
<evidence type="ECO:0000256" key="1">
    <source>
        <dbReference type="ARBA" id="ARBA00001968"/>
    </source>
</evidence>
<keyword evidence="5" id="KW-0479">Metal-binding</keyword>
<keyword evidence="6" id="KW-0378">Hydrolase</keyword>
<comment type="cofactor">
    <cofactor evidence="1">
        <name>a divalent metal cation</name>
        <dbReference type="ChEBI" id="CHEBI:60240"/>
    </cofactor>
</comment>
<proteinExistence type="inferred from homology"/>
<comment type="similarity">
    <text evidence="3">Belongs to the HARBI1 family.</text>
</comment>
<keyword evidence="7" id="KW-0539">Nucleus</keyword>
<evidence type="ECO:0000313" key="11">
    <source>
        <dbReference type="Proteomes" id="UP001634007"/>
    </source>
</evidence>
<dbReference type="Pfam" id="PF26138">
    <property type="entry name" value="DUF8040"/>
    <property type="match status" value="1"/>
</dbReference>
<dbReference type="GO" id="GO:0004518">
    <property type="term" value="F:nuclease activity"/>
    <property type="evidence" value="ECO:0007669"/>
    <property type="project" value="UniProtKB-KW"/>
</dbReference>
<evidence type="ECO:0000259" key="8">
    <source>
        <dbReference type="Pfam" id="PF13359"/>
    </source>
</evidence>
<dbReference type="GO" id="GO:0005634">
    <property type="term" value="C:nucleus"/>
    <property type="evidence" value="ECO:0007669"/>
    <property type="project" value="UniProtKB-SubCell"/>
</dbReference>
<evidence type="ECO:0000256" key="4">
    <source>
        <dbReference type="ARBA" id="ARBA00022722"/>
    </source>
</evidence>
<dbReference type="InterPro" id="IPR045249">
    <property type="entry name" value="HARBI1-like"/>
</dbReference>
<keyword evidence="11" id="KW-1185">Reference proteome</keyword>
<dbReference type="InterPro" id="IPR058353">
    <property type="entry name" value="DUF8040"/>
</dbReference>
<evidence type="ECO:0000256" key="6">
    <source>
        <dbReference type="ARBA" id="ARBA00022801"/>
    </source>
</evidence>
<comment type="caution">
    <text evidence="10">The sequence shown here is derived from an EMBL/GenBank/DDBJ whole genome shotgun (WGS) entry which is preliminary data.</text>
</comment>
<evidence type="ECO:0000259" key="9">
    <source>
        <dbReference type="Pfam" id="PF26138"/>
    </source>
</evidence>
<dbReference type="GO" id="GO:0016787">
    <property type="term" value="F:hydrolase activity"/>
    <property type="evidence" value="ECO:0007669"/>
    <property type="project" value="UniProtKB-KW"/>
</dbReference>
<reference evidence="10 11" key="1">
    <citation type="submission" date="2024-11" db="EMBL/GenBank/DDBJ databases">
        <title>Chromosome-level genome assembly of Eucalyptus globulus Labill. provides insights into its genome evolution.</title>
        <authorList>
            <person name="Li X."/>
        </authorList>
    </citation>
    <scope>NUCLEOTIDE SEQUENCE [LARGE SCALE GENOMIC DNA]</scope>
    <source>
        <strain evidence="10">CL2024</strain>
        <tissue evidence="10">Fresh tender leaves</tissue>
    </source>
</reference>
<dbReference type="PANTHER" id="PTHR22930">
    <property type="match status" value="1"/>
</dbReference>
<dbReference type="PANTHER" id="PTHR22930:SF251">
    <property type="entry name" value="DDE TNP4 DOMAIN-CONTAINING PROTEIN"/>
    <property type="match status" value="1"/>
</dbReference>
<feature type="domain" description="DDE Tnp4" evidence="8">
    <location>
        <begin position="179"/>
        <end position="342"/>
    </location>
</feature>
<feature type="domain" description="DUF8040" evidence="9">
    <location>
        <begin position="49"/>
        <end position="144"/>
    </location>
</feature>
<sequence length="403" mass="46085">MEGGSNSVSNEQIQPVEQFSGDDINILVAWMCLAAMETSLHTREPIRDSQLSGREWIREIVHGHSDRIYEAFRMERHVFLNLCDLMRVRGWLKDSRFVHIDEQVGIFLSVVTHNNSNRDLCERFQHSGQTISKYFNRVLKAMIKFSKEIIKPPSFDVIPQEILIDPSHKRYFKGCVGAMDGTHIDATVPVSQQIPFRGRSGRTTQNVLCICSFDMKFTFVYAGWEGSANDCRVLSAALENPQLQFPRPPPGKYYVVDSGYAALPGFLNPFKGERYHLSEYRGNGGQPRTARELFNKKHSSLRNVIERSFGALKNRFTILRQMPPFTIRKQAFVVIACCALHNYIRDQDAMDRNFSIYGDPEYPCGPTELEVADDTLHDSPGINMLRTRIANKMARDHNMPEIS</sequence>
<evidence type="ECO:0000256" key="2">
    <source>
        <dbReference type="ARBA" id="ARBA00004123"/>
    </source>
</evidence>